<proteinExistence type="predicted"/>
<dbReference type="EMBL" id="HBGW01039269">
    <property type="protein sequence ID" value="CAD9563653.1"/>
    <property type="molecule type" value="Transcribed_RNA"/>
</dbReference>
<keyword evidence="4" id="KW-0106">Calcium</keyword>
<dbReference type="InterPro" id="IPR002048">
    <property type="entry name" value="EF_hand_dom"/>
</dbReference>
<dbReference type="PANTHER" id="PTHR23048:SF0">
    <property type="entry name" value="CALMODULIN LIKE 3"/>
    <property type="match status" value="1"/>
</dbReference>
<organism evidence="8">
    <name type="scientific">Zooxanthella nutricula</name>
    <dbReference type="NCBI Taxonomy" id="1333877"/>
    <lineage>
        <taxon>Eukaryota</taxon>
        <taxon>Sar</taxon>
        <taxon>Alveolata</taxon>
        <taxon>Dinophyceae</taxon>
        <taxon>Peridiniales</taxon>
        <taxon>Peridiniales incertae sedis</taxon>
        <taxon>Zooxanthella</taxon>
    </lineage>
</organism>
<keyword evidence="6" id="KW-0732">Signal</keyword>
<dbReference type="Gene3D" id="1.10.238.10">
    <property type="entry name" value="EF-hand"/>
    <property type="match status" value="1"/>
</dbReference>
<dbReference type="GO" id="GO:0016460">
    <property type="term" value="C:myosin II complex"/>
    <property type="evidence" value="ECO:0007669"/>
    <property type="project" value="TreeGrafter"/>
</dbReference>
<keyword evidence="2" id="KW-0479">Metal-binding</keyword>
<dbReference type="PROSITE" id="PS50222">
    <property type="entry name" value="EF_HAND_2"/>
    <property type="match status" value="3"/>
</dbReference>
<evidence type="ECO:0000259" key="7">
    <source>
        <dbReference type="PROSITE" id="PS50222"/>
    </source>
</evidence>
<evidence type="ECO:0000256" key="5">
    <source>
        <dbReference type="ARBA" id="ARBA00022990"/>
    </source>
</evidence>
<keyword evidence="3" id="KW-0677">Repeat</keyword>
<accession>A0A7S2K1J0</accession>
<feature type="signal peptide" evidence="6">
    <location>
        <begin position="1"/>
        <end position="16"/>
    </location>
</feature>
<dbReference type="GO" id="GO:0005509">
    <property type="term" value="F:calcium ion binding"/>
    <property type="evidence" value="ECO:0007669"/>
    <property type="project" value="InterPro"/>
</dbReference>
<evidence type="ECO:0000256" key="4">
    <source>
        <dbReference type="ARBA" id="ARBA00022837"/>
    </source>
</evidence>
<keyword evidence="5" id="KW-0007">Acetylation</keyword>
<dbReference type="InterPro" id="IPR050230">
    <property type="entry name" value="CALM/Myosin/TropC-like"/>
</dbReference>
<dbReference type="Pfam" id="PF13499">
    <property type="entry name" value="EF-hand_7"/>
    <property type="match status" value="1"/>
</dbReference>
<feature type="domain" description="EF-hand" evidence="7">
    <location>
        <begin position="162"/>
        <end position="197"/>
    </location>
</feature>
<feature type="chain" id="PRO_5030923620" description="Calmodulin" evidence="6">
    <location>
        <begin position="17"/>
        <end position="209"/>
    </location>
</feature>
<evidence type="ECO:0000256" key="1">
    <source>
        <dbReference type="ARBA" id="ARBA00020786"/>
    </source>
</evidence>
<dbReference type="InterPro" id="IPR018247">
    <property type="entry name" value="EF_Hand_1_Ca_BS"/>
</dbReference>
<reference evidence="8" key="1">
    <citation type="submission" date="2021-01" db="EMBL/GenBank/DDBJ databases">
        <authorList>
            <person name="Corre E."/>
            <person name="Pelletier E."/>
            <person name="Niang G."/>
            <person name="Scheremetjew M."/>
            <person name="Finn R."/>
            <person name="Kale V."/>
            <person name="Holt S."/>
            <person name="Cochrane G."/>
            <person name="Meng A."/>
            <person name="Brown T."/>
            <person name="Cohen L."/>
        </authorList>
    </citation>
    <scope>NUCLEOTIDE SEQUENCE</scope>
    <source>
        <strain evidence="8">RCC3387</strain>
    </source>
</reference>
<dbReference type="InterPro" id="IPR011992">
    <property type="entry name" value="EF-hand-dom_pair"/>
</dbReference>
<evidence type="ECO:0000313" key="8">
    <source>
        <dbReference type="EMBL" id="CAD9563653.1"/>
    </source>
</evidence>
<feature type="domain" description="EF-hand" evidence="7">
    <location>
        <begin position="59"/>
        <end position="94"/>
    </location>
</feature>
<name>A0A7S2K1J0_9DINO</name>
<dbReference type="PROSITE" id="PS00018">
    <property type="entry name" value="EF_HAND_1"/>
    <property type="match status" value="1"/>
</dbReference>
<dbReference type="PANTHER" id="PTHR23048">
    <property type="entry name" value="MYOSIN LIGHT CHAIN 1, 3"/>
    <property type="match status" value="1"/>
</dbReference>
<dbReference type="AlphaFoldDB" id="A0A7S2K1J0"/>
<gene>
    <name evidence="8" type="ORF">BRAN1462_LOCUS24804</name>
</gene>
<evidence type="ECO:0000256" key="6">
    <source>
        <dbReference type="SAM" id="SignalP"/>
    </source>
</evidence>
<evidence type="ECO:0000256" key="2">
    <source>
        <dbReference type="ARBA" id="ARBA00022723"/>
    </source>
</evidence>
<feature type="domain" description="EF-hand" evidence="7">
    <location>
        <begin position="125"/>
        <end position="160"/>
    </location>
</feature>
<dbReference type="SUPFAM" id="SSF47473">
    <property type="entry name" value="EF-hand"/>
    <property type="match status" value="1"/>
</dbReference>
<sequence length="209" mass="22840">MRFALCPALAAAGASAAAPAAAPAACRMADKMKTKASRHEAGDAAAASLPRNAKGGLLIKEDELKVAWDFFDVAGKNKLTSTDIKKRLQTFYKDVSTREVKFLLNNQPEITFEELYALLRDNQLTNFDPVKEAFKVYDPHNTGFVDMDMLKTLFKDLGYGEISEEDAKIILETADSDKDGRIGLTDFRMMVPFGQPVEEPLAAAGAAED</sequence>
<protein>
    <recommendedName>
        <fullName evidence="1">Calmodulin</fullName>
    </recommendedName>
</protein>
<evidence type="ECO:0000256" key="3">
    <source>
        <dbReference type="ARBA" id="ARBA00022737"/>
    </source>
</evidence>